<dbReference type="Proteomes" id="UP000244948">
    <property type="component" value="Unassembled WGS sequence"/>
</dbReference>
<keyword evidence="2" id="KW-1185">Reference proteome</keyword>
<protein>
    <submittedName>
        <fullName evidence="1">Uncharacterized protein</fullName>
    </submittedName>
</protein>
<gene>
    <name evidence="1" type="ORF">DC082_02910</name>
</gene>
<organism evidence="1 2">
    <name type="scientific">Ignatzschineria indica</name>
    <dbReference type="NCBI Taxonomy" id="472583"/>
    <lineage>
        <taxon>Bacteria</taxon>
        <taxon>Pseudomonadati</taxon>
        <taxon>Pseudomonadota</taxon>
        <taxon>Gammaproteobacteria</taxon>
        <taxon>Cardiobacteriales</taxon>
        <taxon>Ignatzschineriaceae</taxon>
        <taxon>Ignatzschineria</taxon>
    </lineage>
</organism>
<dbReference type="AlphaFoldDB" id="A0A2U2AMR2"/>
<dbReference type="RefSeq" id="WP_109235675.1">
    <property type="nucleotide sequence ID" value="NZ_BMXZ01000001.1"/>
</dbReference>
<reference evidence="1 2" key="1">
    <citation type="journal article" date="2018" name="Genome Announc.">
        <title>Ignatzschineria cameli sp. nov., isolated from necrotic foot tissue of dromedaries (Camelus dromedarius) and associated maggots (Wohlfahrtia species) in Dubai.</title>
        <authorList>
            <person name="Tsang C.C."/>
            <person name="Tang J.Y."/>
            <person name="Fong J.Y."/>
            <person name="Kinne J."/>
            <person name="Lee H.H."/>
            <person name="Joseph M."/>
            <person name="Jose S."/>
            <person name="Schuster R.K."/>
            <person name="Tang Y."/>
            <person name="Sivakumar S."/>
            <person name="Chen J.H."/>
            <person name="Teng J.L."/>
            <person name="Lau S.K."/>
            <person name="Wernery U."/>
            <person name="Woo P.C."/>
        </authorList>
    </citation>
    <scope>NUCLEOTIDE SEQUENCE [LARGE SCALE GENOMIC DNA]</scope>
    <source>
        <strain evidence="1 2">KCTC 22643</strain>
    </source>
</reference>
<comment type="caution">
    <text evidence="1">The sequence shown here is derived from an EMBL/GenBank/DDBJ whole genome shotgun (WGS) entry which is preliminary data.</text>
</comment>
<evidence type="ECO:0000313" key="1">
    <source>
        <dbReference type="EMBL" id="PWD84504.1"/>
    </source>
</evidence>
<sequence length="77" mass="9078">MKIQIIKKGDPEFKDVLSLSLKNKRHHLEKWTREMITGEIKRTRKECVELRLEKGKGISFIDKDGNIIKIFGKPEQE</sequence>
<dbReference type="EMBL" id="QEWR01000002">
    <property type="protein sequence ID" value="PWD84504.1"/>
    <property type="molecule type" value="Genomic_DNA"/>
</dbReference>
<proteinExistence type="predicted"/>
<name>A0A2U2AMR2_9GAMM</name>
<evidence type="ECO:0000313" key="2">
    <source>
        <dbReference type="Proteomes" id="UP000244948"/>
    </source>
</evidence>
<accession>A0A2U2AMR2</accession>